<proteinExistence type="predicted"/>
<keyword evidence="2" id="KW-1185">Reference proteome</keyword>
<dbReference type="EMBL" id="CP023004">
    <property type="protein sequence ID" value="AWI08452.1"/>
    <property type="molecule type" value="Genomic_DNA"/>
</dbReference>
<dbReference type="Proteomes" id="UP000244896">
    <property type="component" value="Chromosome"/>
</dbReference>
<organism evidence="1 2">
    <name type="scientific">Ereboglobus luteus</name>
    <dbReference type="NCBI Taxonomy" id="1796921"/>
    <lineage>
        <taxon>Bacteria</taxon>
        <taxon>Pseudomonadati</taxon>
        <taxon>Verrucomicrobiota</taxon>
        <taxon>Opitutia</taxon>
        <taxon>Opitutales</taxon>
        <taxon>Opitutaceae</taxon>
        <taxon>Ereboglobus</taxon>
    </lineage>
</organism>
<evidence type="ECO:0000313" key="2">
    <source>
        <dbReference type="Proteomes" id="UP000244896"/>
    </source>
</evidence>
<gene>
    <name evidence="1" type="ORF">CKA38_03580</name>
</gene>
<evidence type="ECO:0000313" key="1">
    <source>
        <dbReference type="EMBL" id="AWI08452.1"/>
    </source>
</evidence>
<name>A0A2U8E1P8_9BACT</name>
<dbReference type="RefSeq" id="WP_108824260.1">
    <property type="nucleotide sequence ID" value="NZ_CP023004.1"/>
</dbReference>
<sequence length="259" mass="29058">MKTYLYFTLAPESLVASHLPPAEFGNYIAVGPNRNSSGQAQFFEIDPEWRTDALPMQDIAKRCVPHPDGAPRKSTYLAIYRVLEHIPFGAIGDLHLATASGMVLSLKAKNDIPPETEDRFHLYQEYCPAQPRVVSIYGPARFGAHLTDPAQPVSVPKLIFAELKLGNLAKNPEATGLGNLPYPNIDHLRDCLREFTFKPAKPTKVFIRNVSDAVLYRTIRNGYYVGQQNDIKHYPLPAIDELETTHLDWWRSAQNVFGG</sequence>
<dbReference type="AlphaFoldDB" id="A0A2U8E1P8"/>
<accession>A0A2U8E1P8</accession>
<dbReference type="KEGG" id="elut:CKA38_03580"/>
<dbReference type="OrthoDB" id="1118320at2"/>
<reference evidence="1 2" key="1">
    <citation type="journal article" date="2018" name="Syst. Appl. Microbiol.">
        <title>Ereboglobus luteus gen. nov. sp. nov. from cockroach guts, and new insights into the oxygen relationship of the genera Opitutus and Didymococcus (Verrucomicrobia: Opitutaceae).</title>
        <authorList>
            <person name="Tegtmeier D."/>
            <person name="Belitz A."/>
            <person name="Radek R."/>
            <person name="Heimerl T."/>
            <person name="Brune A."/>
        </authorList>
    </citation>
    <scope>NUCLEOTIDE SEQUENCE [LARGE SCALE GENOMIC DNA]</scope>
    <source>
        <strain evidence="1 2">Ho45</strain>
    </source>
</reference>
<protein>
    <submittedName>
        <fullName evidence="1">Uncharacterized protein</fullName>
    </submittedName>
</protein>